<evidence type="ECO:0000256" key="1">
    <source>
        <dbReference type="SAM" id="Coils"/>
    </source>
</evidence>
<evidence type="ECO:0000313" key="2">
    <source>
        <dbReference type="EMBL" id="KAG2290662.1"/>
    </source>
</evidence>
<dbReference type="GO" id="GO:0009507">
    <property type="term" value="C:chloroplast"/>
    <property type="evidence" value="ECO:0007669"/>
    <property type="project" value="TreeGrafter"/>
</dbReference>
<dbReference type="GO" id="GO:0009658">
    <property type="term" value="P:chloroplast organization"/>
    <property type="evidence" value="ECO:0007669"/>
    <property type="project" value="InterPro"/>
</dbReference>
<dbReference type="GO" id="GO:0010239">
    <property type="term" value="P:chloroplast mRNA processing"/>
    <property type="evidence" value="ECO:0007669"/>
    <property type="project" value="InterPro"/>
</dbReference>
<name>A0A8X7RMJ6_BRACI</name>
<reference evidence="2 3" key="1">
    <citation type="submission" date="2020-02" db="EMBL/GenBank/DDBJ databases">
        <authorList>
            <person name="Ma Q."/>
            <person name="Huang Y."/>
            <person name="Song X."/>
            <person name="Pei D."/>
        </authorList>
    </citation>
    <scope>NUCLEOTIDE SEQUENCE [LARGE SCALE GENOMIC DNA]</scope>
    <source>
        <strain evidence="2">Sxm20200214</strain>
        <tissue evidence="2">Leaf</tissue>
    </source>
</reference>
<dbReference type="PANTHER" id="PTHR37219">
    <property type="entry name" value="PROTEIN PALE CRESS, CHLOROPLASTIC"/>
    <property type="match status" value="1"/>
</dbReference>
<comment type="caution">
    <text evidence="2">The sequence shown here is derived from an EMBL/GenBank/DDBJ whole genome shotgun (WGS) entry which is preliminary data.</text>
</comment>
<feature type="coiled-coil region" evidence="1">
    <location>
        <begin position="57"/>
        <end position="127"/>
    </location>
</feature>
<dbReference type="PANTHER" id="PTHR37219:SF1">
    <property type="entry name" value="PROTEIN PALE CRESS, CHLOROPLASTIC"/>
    <property type="match status" value="1"/>
</dbReference>
<keyword evidence="3" id="KW-1185">Reference proteome</keyword>
<gene>
    <name evidence="2" type="ORF">Bca52824_050266</name>
</gene>
<dbReference type="GO" id="GO:0009537">
    <property type="term" value="C:proplastid"/>
    <property type="evidence" value="ECO:0007669"/>
    <property type="project" value="TreeGrafter"/>
</dbReference>
<dbReference type="OrthoDB" id="1933879at2759"/>
<dbReference type="GO" id="GO:0071482">
    <property type="term" value="P:cellular response to light stimulus"/>
    <property type="evidence" value="ECO:0007669"/>
    <property type="project" value="TreeGrafter"/>
</dbReference>
<dbReference type="Proteomes" id="UP000886595">
    <property type="component" value="Unassembled WGS sequence"/>
</dbReference>
<sequence>MASTSLVLTIAPPLFSSALKKKTMTTEPSVKFRRRCSGKEEVLLEGMPPEYYDDEWQARQREKTKELRRMQREEEEEEERKIEEYREIGLRLKEFPEEDLRKARKLVSSFITAAEEVEERIEEAAEKGELDELVLMIIWNRLDLARRDDEKDAIRSLDLLYRRVETEILKRQASPAMKLLNDLLNMHDGFGDDAWLKDCRKRMAETFHGKTLQHSNATGFDIDMHQGPLRSLVETDNTLLRVDFVREVDALLHEVRLIEEDEEEAGKKGDPEAIARKLKQQEKKRTIRQVEALLDLALNLKW</sequence>
<dbReference type="GO" id="GO:0009509">
    <property type="term" value="C:chromoplast"/>
    <property type="evidence" value="ECO:0007669"/>
    <property type="project" value="TreeGrafter"/>
</dbReference>
<dbReference type="GO" id="GO:0009965">
    <property type="term" value="P:leaf morphogenesis"/>
    <property type="evidence" value="ECO:0007669"/>
    <property type="project" value="TreeGrafter"/>
</dbReference>
<dbReference type="GO" id="GO:0009501">
    <property type="term" value="C:amyloplast"/>
    <property type="evidence" value="ECO:0007669"/>
    <property type="project" value="TreeGrafter"/>
</dbReference>
<dbReference type="GO" id="GO:0009513">
    <property type="term" value="C:etioplast"/>
    <property type="evidence" value="ECO:0007669"/>
    <property type="project" value="TreeGrafter"/>
</dbReference>
<evidence type="ECO:0000313" key="3">
    <source>
        <dbReference type="Proteomes" id="UP000886595"/>
    </source>
</evidence>
<proteinExistence type="predicted"/>
<keyword evidence="1" id="KW-0175">Coiled coil</keyword>
<dbReference type="EMBL" id="JAAMPC010000010">
    <property type="protein sequence ID" value="KAG2290662.1"/>
    <property type="molecule type" value="Genomic_DNA"/>
</dbReference>
<accession>A0A8X7RMJ6</accession>
<organism evidence="2 3">
    <name type="scientific">Brassica carinata</name>
    <name type="common">Ethiopian mustard</name>
    <name type="synonym">Abyssinian cabbage</name>
    <dbReference type="NCBI Taxonomy" id="52824"/>
    <lineage>
        <taxon>Eukaryota</taxon>
        <taxon>Viridiplantae</taxon>
        <taxon>Streptophyta</taxon>
        <taxon>Embryophyta</taxon>
        <taxon>Tracheophyta</taxon>
        <taxon>Spermatophyta</taxon>
        <taxon>Magnoliopsida</taxon>
        <taxon>eudicotyledons</taxon>
        <taxon>Gunneridae</taxon>
        <taxon>Pentapetalae</taxon>
        <taxon>rosids</taxon>
        <taxon>malvids</taxon>
        <taxon>Brassicales</taxon>
        <taxon>Brassicaceae</taxon>
        <taxon>Brassiceae</taxon>
        <taxon>Brassica</taxon>
    </lineage>
</organism>
<dbReference type="InterPro" id="IPR034563">
    <property type="entry name" value="PALE_CRESS"/>
</dbReference>
<evidence type="ECO:0008006" key="4">
    <source>
        <dbReference type="Google" id="ProtNLM"/>
    </source>
</evidence>
<protein>
    <recommendedName>
        <fullName evidence="4">Protein PALE CRESS, chloroplastic</fullName>
    </recommendedName>
</protein>
<dbReference type="AlphaFoldDB" id="A0A8X7RMJ6"/>